<dbReference type="InterPro" id="IPR045079">
    <property type="entry name" value="Oxoprolinase-like"/>
</dbReference>
<keyword evidence="6" id="KW-1185">Reference proteome</keyword>
<feature type="compositionally biased region" description="Basic and acidic residues" evidence="1">
    <location>
        <begin position="697"/>
        <end position="714"/>
    </location>
</feature>
<gene>
    <name evidence="5" type="ORF">FB388_5140</name>
</gene>
<accession>A0A543FVS3</accession>
<organism evidence="5 6">
    <name type="scientific">Pseudonocardia cypriaca</name>
    <dbReference type="NCBI Taxonomy" id="882449"/>
    <lineage>
        <taxon>Bacteria</taxon>
        <taxon>Bacillati</taxon>
        <taxon>Actinomycetota</taxon>
        <taxon>Actinomycetes</taxon>
        <taxon>Pseudonocardiales</taxon>
        <taxon>Pseudonocardiaceae</taxon>
        <taxon>Pseudonocardia</taxon>
    </lineage>
</organism>
<dbReference type="RefSeq" id="WP_246122385.1">
    <property type="nucleotide sequence ID" value="NZ_VFPH01000002.1"/>
</dbReference>
<dbReference type="InterPro" id="IPR049517">
    <property type="entry name" value="ACX-like_C"/>
</dbReference>
<dbReference type="InterPro" id="IPR008040">
    <property type="entry name" value="Hydant_A_N"/>
</dbReference>
<dbReference type="PANTHER" id="PTHR11365:SF23">
    <property type="entry name" value="HYPOTHETICAL 5-OXOPROLINASE (EUROFUNG)-RELATED"/>
    <property type="match status" value="1"/>
</dbReference>
<dbReference type="Pfam" id="PF05378">
    <property type="entry name" value="Hydant_A_N"/>
    <property type="match status" value="1"/>
</dbReference>
<dbReference type="Proteomes" id="UP000319818">
    <property type="component" value="Unassembled WGS sequence"/>
</dbReference>
<name>A0A543FVS3_9PSEU</name>
<evidence type="ECO:0000313" key="5">
    <source>
        <dbReference type="EMBL" id="TQM37921.1"/>
    </source>
</evidence>
<evidence type="ECO:0000259" key="4">
    <source>
        <dbReference type="Pfam" id="PF19278"/>
    </source>
</evidence>
<evidence type="ECO:0000313" key="6">
    <source>
        <dbReference type="Proteomes" id="UP000319818"/>
    </source>
</evidence>
<dbReference type="GO" id="GO:0006749">
    <property type="term" value="P:glutathione metabolic process"/>
    <property type="evidence" value="ECO:0007669"/>
    <property type="project" value="TreeGrafter"/>
</dbReference>
<feature type="domain" description="Hydantoinase A/oxoprolinase" evidence="2">
    <location>
        <begin position="213"/>
        <end position="497"/>
    </location>
</feature>
<feature type="domain" description="Acetophenone carboxylase-like C-terminal" evidence="4">
    <location>
        <begin position="516"/>
        <end position="678"/>
    </location>
</feature>
<proteinExistence type="predicted"/>
<dbReference type="Pfam" id="PF01968">
    <property type="entry name" value="Hydantoinase_A"/>
    <property type="match status" value="1"/>
</dbReference>
<protein>
    <submittedName>
        <fullName evidence="5">N-methylhydantoinase A</fullName>
    </submittedName>
</protein>
<dbReference type="EMBL" id="VFPH01000002">
    <property type="protein sequence ID" value="TQM37921.1"/>
    <property type="molecule type" value="Genomic_DNA"/>
</dbReference>
<dbReference type="AlphaFoldDB" id="A0A543FVS3"/>
<dbReference type="GO" id="GO:0005829">
    <property type="term" value="C:cytosol"/>
    <property type="evidence" value="ECO:0007669"/>
    <property type="project" value="TreeGrafter"/>
</dbReference>
<dbReference type="GO" id="GO:0017168">
    <property type="term" value="F:5-oxoprolinase (ATP-hydrolyzing) activity"/>
    <property type="evidence" value="ECO:0007669"/>
    <property type="project" value="TreeGrafter"/>
</dbReference>
<feature type="region of interest" description="Disordered" evidence="1">
    <location>
        <begin position="688"/>
        <end position="714"/>
    </location>
</feature>
<feature type="domain" description="Hydantoinase/oxoprolinase N-terminal" evidence="3">
    <location>
        <begin position="14"/>
        <end position="192"/>
    </location>
</feature>
<comment type="caution">
    <text evidence="5">The sequence shown here is derived from an EMBL/GenBank/DDBJ whole genome shotgun (WGS) entry which is preliminary data.</text>
</comment>
<sequence>MSERASESPALGYRLGVDVGGTFTDVLLVEEATGATWRAKTASTPSDQSVGVLNGIGRVCAEAGIALSDVAQVLHGTTVATNAILEGKGATVGLVTTKGFRQVLQIARSFVPGGLAGWIIWPKPEPLAALENTVEVDQRIASDGRVIRPLDEADVRTQLAKLVGVDALAVSLINSFADPAHERRIGEIAAEVLPGVPVSLSSDVLPEMREYERTVTTVANGYVQPQVKRYVETLAGKLADGGVAGELAILRSDGGLSSAGAAVGAPVTMLLSGPAGGVTGAVWVAEQCGVPDLITFDMGGTSTDVALVQGLTPRIGRETKVGDLTVRASSVDVRTVGAGGGSIAHVPQLTKALRVGPQSAGADPGPAAYGRGGTEPTVTDANVVLGYLPPTLAGGEITLDVDAARAAVGKVAEAMGLSSPEAAAAGIVDIVNENMLGGLRLVSVQQGFDPRDFALVAFGGAGPLHANALGKLTGAWPVIVPPSPGVLCALGDATTSARSESARTVLRRFADLTPEDLAAILRELAAEAGARLAAQGVPEAEQTTAFQVDVRYHGQGFEIPVDFAELGGDALGTLAAAFDAEHERLFSFLLTADHELVNARATVSGPRPQVAATHLPDGDGDPAAALVDTHPVHVAGKWVDARVYDRSKLRAGDVVAGPAIVTEMDSTTLVLPAHAATVHPSGSLLIRPQASRTASSRPRELAEAQRRQSDREAR</sequence>
<evidence type="ECO:0000259" key="3">
    <source>
        <dbReference type="Pfam" id="PF05378"/>
    </source>
</evidence>
<reference evidence="5 6" key="1">
    <citation type="submission" date="2019-06" db="EMBL/GenBank/DDBJ databases">
        <title>Sequencing the genomes of 1000 actinobacteria strains.</title>
        <authorList>
            <person name="Klenk H.-P."/>
        </authorList>
    </citation>
    <scope>NUCLEOTIDE SEQUENCE [LARGE SCALE GENOMIC DNA]</scope>
    <source>
        <strain evidence="5 6">DSM 45511</strain>
    </source>
</reference>
<dbReference type="PANTHER" id="PTHR11365">
    <property type="entry name" value="5-OXOPROLINASE RELATED"/>
    <property type="match status" value="1"/>
</dbReference>
<dbReference type="Pfam" id="PF19278">
    <property type="entry name" value="Hydant_A_C"/>
    <property type="match status" value="1"/>
</dbReference>
<evidence type="ECO:0000259" key="2">
    <source>
        <dbReference type="Pfam" id="PF01968"/>
    </source>
</evidence>
<dbReference type="InterPro" id="IPR002821">
    <property type="entry name" value="Hydantoinase_A"/>
</dbReference>
<evidence type="ECO:0000256" key="1">
    <source>
        <dbReference type="SAM" id="MobiDB-lite"/>
    </source>
</evidence>